<dbReference type="Pfam" id="PF00156">
    <property type="entry name" value="Pribosyltran"/>
    <property type="match status" value="1"/>
</dbReference>
<dbReference type="EMBL" id="CAFBMR010000061">
    <property type="protein sequence ID" value="CAB4920147.1"/>
    <property type="molecule type" value="Genomic_DNA"/>
</dbReference>
<gene>
    <name evidence="3" type="ORF">UFOPK3610_01363</name>
</gene>
<sequence length="219" mass="23030">MLLELIDLLVPQECVHCARPGRSLCSACTQELNGRGHRVDPNPVPPGLPPAFSISEYSGVARSVVLAHKERGVRSLTRPLGWALARAVAATGYGSVMLVPIPSSRQSRAIRGEDTVGLLAHCAARDLTAAGMRADVQPVLRQVRARLDQSGLGQAARTTNLAYAFVARPWRPSGAVILVDDVITTGATLAEGARALRAIGVRPVAVATVAATALKKGEH</sequence>
<evidence type="ECO:0000256" key="1">
    <source>
        <dbReference type="ARBA" id="ARBA00008007"/>
    </source>
</evidence>
<proteinExistence type="inferred from homology"/>
<dbReference type="Gene3D" id="3.40.50.2020">
    <property type="match status" value="1"/>
</dbReference>
<evidence type="ECO:0000259" key="2">
    <source>
        <dbReference type="Pfam" id="PF00156"/>
    </source>
</evidence>
<organism evidence="3">
    <name type="scientific">freshwater metagenome</name>
    <dbReference type="NCBI Taxonomy" id="449393"/>
    <lineage>
        <taxon>unclassified sequences</taxon>
        <taxon>metagenomes</taxon>
        <taxon>ecological metagenomes</taxon>
    </lineage>
</organism>
<dbReference type="InterPro" id="IPR000836">
    <property type="entry name" value="PRTase_dom"/>
</dbReference>
<name>A0A6J7HGM0_9ZZZZ</name>
<dbReference type="AlphaFoldDB" id="A0A6J7HGM0"/>
<evidence type="ECO:0000313" key="3">
    <source>
        <dbReference type="EMBL" id="CAB4920147.1"/>
    </source>
</evidence>
<dbReference type="PANTHER" id="PTHR47505:SF1">
    <property type="entry name" value="DNA UTILIZATION PROTEIN YHGH"/>
    <property type="match status" value="1"/>
</dbReference>
<dbReference type="SUPFAM" id="SSF53271">
    <property type="entry name" value="PRTase-like"/>
    <property type="match status" value="1"/>
</dbReference>
<feature type="domain" description="Phosphoribosyltransferase" evidence="2">
    <location>
        <begin position="173"/>
        <end position="212"/>
    </location>
</feature>
<comment type="similarity">
    <text evidence="1">Belongs to the ComF/GntX family.</text>
</comment>
<dbReference type="PANTHER" id="PTHR47505">
    <property type="entry name" value="DNA UTILIZATION PROTEIN YHGH"/>
    <property type="match status" value="1"/>
</dbReference>
<protein>
    <submittedName>
        <fullName evidence="3">Unannotated protein</fullName>
    </submittedName>
</protein>
<dbReference type="InterPro" id="IPR029057">
    <property type="entry name" value="PRTase-like"/>
</dbReference>
<dbReference type="InterPro" id="IPR051910">
    <property type="entry name" value="ComF/GntX_DNA_util-trans"/>
</dbReference>
<reference evidence="3" key="1">
    <citation type="submission" date="2020-05" db="EMBL/GenBank/DDBJ databases">
        <authorList>
            <person name="Chiriac C."/>
            <person name="Salcher M."/>
            <person name="Ghai R."/>
            <person name="Kavagutti S V."/>
        </authorList>
    </citation>
    <scope>NUCLEOTIDE SEQUENCE</scope>
</reference>
<accession>A0A6J7HGM0</accession>
<dbReference type="CDD" id="cd06223">
    <property type="entry name" value="PRTases_typeI"/>
    <property type="match status" value="1"/>
</dbReference>